<dbReference type="Proteomes" id="UP001595816">
    <property type="component" value="Unassembled WGS sequence"/>
</dbReference>
<protein>
    <submittedName>
        <fullName evidence="1">Uncharacterized protein</fullName>
    </submittedName>
</protein>
<comment type="caution">
    <text evidence="1">The sequence shown here is derived from an EMBL/GenBank/DDBJ whole genome shotgun (WGS) entry which is preliminary data.</text>
</comment>
<proteinExistence type="predicted"/>
<dbReference type="RefSeq" id="WP_253761185.1">
    <property type="nucleotide sequence ID" value="NZ_JAMZDZ010000001.1"/>
</dbReference>
<dbReference type="EMBL" id="JBHSAY010000015">
    <property type="protein sequence ID" value="MFC4134670.1"/>
    <property type="molecule type" value="Genomic_DNA"/>
</dbReference>
<gene>
    <name evidence="1" type="ORF">ACFOZ4_29015</name>
</gene>
<evidence type="ECO:0000313" key="2">
    <source>
        <dbReference type="Proteomes" id="UP001595816"/>
    </source>
</evidence>
<keyword evidence="2" id="KW-1185">Reference proteome</keyword>
<reference evidence="2" key="1">
    <citation type="journal article" date="2019" name="Int. J. Syst. Evol. Microbiol.">
        <title>The Global Catalogue of Microorganisms (GCM) 10K type strain sequencing project: providing services to taxonomists for standard genome sequencing and annotation.</title>
        <authorList>
            <consortium name="The Broad Institute Genomics Platform"/>
            <consortium name="The Broad Institute Genome Sequencing Center for Infectious Disease"/>
            <person name="Wu L."/>
            <person name="Ma J."/>
        </authorList>
    </citation>
    <scope>NUCLEOTIDE SEQUENCE [LARGE SCALE GENOMIC DNA]</scope>
    <source>
        <strain evidence="2">CGMCC 4.7289</strain>
    </source>
</reference>
<evidence type="ECO:0000313" key="1">
    <source>
        <dbReference type="EMBL" id="MFC4134670.1"/>
    </source>
</evidence>
<name>A0ABV8LUI3_9ACTN</name>
<accession>A0ABV8LUI3</accession>
<organism evidence="1 2">
    <name type="scientific">Hamadaea flava</name>
    <dbReference type="NCBI Taxonomy" id="1742688"/>
    <lineage>
        <taxon>Bacteria</taxon>
        <taxon>Bacillati</taxon>
        <taxon>Actinomycetota</taxon>
        <taxon>Actinomycetes</taxon>
        <taxon>Micromonosporales</taxon>
        <taxon>Micromonosporaceae</taxon>
        <taxon>Hamadaea</taxon>
    </lineage>
</organism>
<sequence>MAFWSRRMLPKAYRELFSSGERTLAWAARPEGGLVVATNLGLWVDRARIGWHEITKAVWDGSTLVVTVSEVVDDTADPVVVADSAHLKLVLIDPGHLPHQVRLRVTGSIVSSEEQPDGSRLVGRRMPGVDGVAWTRWLSARP</sequence>